<feature type="domain" description="GCVT N-terminal" evidence="8">
    <location>
        <begin position="10"/>
        <end position="258"/>
    </location>
</feature>
<dbReference type="NCBIfam" id="NF001567">
    <property type="entry name" value="PRK00389.1"/>
    <property type="match status" value="1"/>
</dbReference>
<dbReference type="GO" id="GO:0005960">
    <property type="term" value="C:glycine cleavage complex"/>
    <property type="evidence" value="ECO:0007669"/>
    <property type="project" value="InterPro"/>
</dbReference>
<evidence type="ECO:0000256" key="5">
    <source>
        <dbReference type="ARBA" id="ARBA00031395"/>
    </source>
</evidence>
<evidence type="ECO:0000256" key="4">
    <source>
        <dbReference type="ARBA" id="ARBA00022679"/>
    </source>
</evidence>
<organism evidence="10 11">
    <name type="scientific">Kushneria sinocarnis</name>
    <dbReference type="NCBI Taxonomy" id="595502"/>
    <lineage>
        <taxon>Bacteria</taxon>
        <taxon>Pseudomonadati</taxon>
        <taxon>Pseudomonadota</taxon>
        <taxon>Gammaproteobacteria</taxon>
        <taxon>Oceanospirillales</taxon>
        <taxon>Halomonadaceae</taxon>
        <taxon>Kushneria</taxon>
    </lineage>
</organism>
<dbReference type="FunFam" id="4.10.1250.10:FF:000002">
    <property type="entry name" value="Aminomethyltransferase"/>
    <property type="match status" value="1"/>
</dbReference>
<evidence type="ECO:0000256" key="7">
    <source>
        <dbReference type="PIRSR" id="PIRSR006487-1"/>
    </source>
</evidence>
<keyword evidence="3" id="KW-0032">Aminotransferase</keyword>
<evidence type="ECO:0000256" key="3">
    <source>
        <dbReference type="ARBA" id="ARBA00022576"/>
    </source>
</evidence>
<dbReference type="AlphaFoldDB" id="A0A420WYA5"/>
<reference evidence="10 11" key="1">
    <citation type="submission" date="2018-10" db="EMBL/GenBank/DDBJ databases">
        <title>Genomic Encyclopedia of Type Strains, Phase IV (KMG-IV): sequencing the most valuable type-strain genomes for metagenomic binning, comparative biology and taxonomic classification.</title>
        <authorList>
            <person name="Goeker M."/>
        </authorList>
    </citation>
    <scope>NUCLEOTIDE SEQUENCE [LARGE SCALE GENOMIC DNA]</scope>
    <source>
        <strain evidence="10 11">DSM 23229</strain>
    </source>
</reference>
<comment type="catalytic activity">
    <reaction evidence="6">
        <text>N(6)-[(R)-S(8)-aminomethyldihydrolipoyl]-L-lysyl-[protein] + (6S)-5,6,7,8-tetrahydrofolate = N(6)-[(R)-dihydrolipoyl]-L-lysyl-[protein] + (6R)-5,10-methylene-5,6,7,8-tetrahydrofolate + NH4(+)</text>
        <dbReference type="Rhea" id="RHEA:16945"/>
        <dbReference type="Rhea" id="RHEA-COMP:10475"/>
        <dbReference type="Rhea" id="RHEA-COMP:10492"/>
        <dbReference type="ChEBI" id="CHEBI:15636"/>
        <dbReference type="ChEBI" id="CHEBI:28938"/>
        <dbReference type="ChEBI" id="CHEBI:57453"/>
        <dbReference type="ChEBI" id="CHEBI:83100"/>
        <dbReference type="ChEBI" id="CHEBI:83143"/>
        <dbReference type="EC" id="2.1.2.10"/>
    </reaction>
</comment>
<dbReference type="Gene3D" id="3.30.1360.120">
    <property type="entry name" value="Probable tRNA modification gtpase trme, domain 1"/>
    <property type="match status" value="1"/>
</dbReference>
<dbReference type="InterPro" id="IPR029043">
    <property type="entry name" value="GcvT/YgfZ_C"/>
</dbReference>
<dbReference type="GO" id="GO:0006546">
    <property type="term" value="P:glycine catabolic process"/>
    <property type="evidence" value="ECO:0007669"/>
    <property type="project" value="InterPro"/>
</dbReference>
<evidence type="ECO:0000259" key="8">
    <source>
        <dbReference type="Pfam" id="PF01571"/>
    </source>
</evidence>
<evidence type="ECO:0000256" key="1">
    <source>
        <dbReference type="ARBA" id="ARBA00008609"/>
    </source>
</evidence>
<dbReference type="SUPFAM" id="SSF101790">
    <property type="entry name" value="Aminomethyltransferase beta-barrel domain"/>
    <property type="match status" value="1"/>
</dbReference>
<dbReference type="EC" id="2.1.2.10" evidence="2"/>
<protein>
    <recommendedName>
        <fullName evidence="2">aminomethyltransferase</fullName>
        <ecNumber evidence="2">2.1.2.10</ecNumber>
    </recommendedName>
    <alternativeName>
        <fullName evidence="5">Glycine cleavage system T protein</fullName>
    </alternativeName>
</protein>
<dbReference type="InterPro" id="IPR013977">
    <property type="entry name" value="GcvT_C"/>
</dbReference>
<dbReference type="InterPro" id="IPR027266">
    <property type="entry name" value="TrmE/GcvT-like"/>
</dbReference>
<keyword evidence="10" id="KW-0489">Methyltransferase</keyword>
<feature type="binding site" evidence="7">
    <location>
        <position position="196"/>
    </location>
    <ligand>
        <name>substrate</name>
    </ligand>
</feature>
<dbReference type="Gene3D" id="3.30.70.1400">
    <property type="entry name" value="Aminomethyltransferase beta-barrel domains"/>
    <property type="match status" value="1"/>
</dbReference>
<dbReference type="PANTHER" id="PTHR43757">
    <property type="entry name" value="AMINOMETHYLTRANSFERASE"/>
    <property type="match status" value="1"/>
</dbReference>
<dbReference type="GO" id="GO:0008483">
    <property type="term" value="F:transaminase activity"/>
    <property type="evidence" value="ECO:0007669"/>
    <property type="project" value="UniProtKB-KW"/>
</dbReference>
<accession>A0A420WYA5</accession>
<dbReference type="NCBIfam" id="NF010093">
    <property type="entry name" value="PRK13579.1"/>
    <property type="match status" value="1"/>
</dbReference>
<evidence type="ECO:0000313" key="11">
    <source>
        <dbReference type="Proteomes" id="UP000281975"/>
    </source>
</evidence>
<evidence type="ECO:0000256" key="2">
    <source>
        <dbReference type="ARBA" id="ARBA00012616"/>
    </source>
</evidence>
<dbReference type="Proteomes" id="UP000281975">
    <property type="component" value="Unassembled WGS sequence"/>
</dbReference>
<evidence type="ECO:0000256" key="6">
    <source>
        <dbReference type="ARBA" id="ARBA00047665"/>
    </source>
</evidence>
<evidence type="ECO:0000259" key="9">
    <source>
        <dbReference type="Pfam" id="PF08669"/>
    </source>
</evidence>
<dbReference type="Gene3D" id="4.10.1250.10">
    <property type="entry name" value="Aminomethyltransferase fragment"/>
    <property type="match status" value="1"/>
</dbReference>
<dbReference type="InterPro" id="IPR006222">
    <property type="entry name" value="GCVT_N"/>
</dbReference>
<dbReference type="GO" id="GO:0008168">
    <property type="term" value="F:methyltransferase activity"/>
    <property type="evidence" value="ECO:0007669"/>
    <property type="project" value="UniProtKB-KW"/>
</dbReference>
<feature type="domain" description="Aminomethyltransferase C-terminal" evidence="9">
    <location>
        <begin position="289"/>
        <end position="365"/>
    </location>
</feature>
<dbReference type="EMBL" id="RBIN01000003">
    <property type="protein sequence ID" value="RKR06140.1"/>
    <property type="molecule type" value="Genomic_DNA"/>
</dbReference>
<dbReference type="Pfam" id="PF01571">
    <property type="entry name" value="GCV_T"/>
    <property type="match status" value="1"/>
</dbReference>
<dbReference type="PIRSF" id="PIRSF006487">
    <property type="entry name" value="GcvT"/>
    <property type="match status" value="1"/>
</dbReference>
<dbReference type="RefSeq" id="WP_121172060.1">
    <property type="nucleotide sequence ID" value="NZ_RBIN01000003.1"/>
</dbReference>
<dbReference type="SUPFAM" id="SSF103025">
    <property type="entry name" value="Folate-binding domain"/>
    <property type="match status" value="1"/>
</dbReference>
<dbReference type="InterPro" id="IPR028896">
    <property type="entry name" value="GcvT/YgfZ/DmdA"/>
</dbReference>
<dbReference type="PANTHER" id="PTHR43757:SF2">
    <property type="entry name" value="AMINOMETHYLTRANSFERASE, MITOCHONDRIAL"/>
    <property type="match status" value="1"/>
</dbReference>
<sequence>MSDDLLHTPLHDLHQQSGAKFVSFAGYAMPVQFAPGVKREHEHVRQRCGLFDVSHMGQILLHGSQVAAALERVSPIDACGLKEGRQRYGLFTNNNGGLHDDFMAVNAGDHFYLVVNAARRSADLVLLQTGLGEGVEIEVLEDRALLALQGPEARDVLGRLCPEVKDMVFMDHRRVEIERIPVWASCSGYTGEDGFELSVPSDQAEALARRLLAFEAVEPIGLGARDSLRLEAGLCLYGHDLDETTTPADASLGWAIGKARRQGGEREGGFPGADVILTQLANRDSPRIRVGLLGRTRTPVREGTRLHDSEGTEIGQVTSGTFGPSVGAPIAMAYLERDWAEREQVVHAEVRGKRQPMQVSAMPFVPPRYYRG</sequence>
<keyword evidence="4 10" id="KW-0808">Transferase</keyword>
<comment type="caution">
    <text evidence="10">The sequence shown here is derived from an EMBL/GenBank/DDBJ whole genome shotgun (WGS) entry which is preliminary data.</text>
</comment>
<dbReference type="Gene3D" id="2.40.30.110">
    <property type="entry name" value="Aminomethyltransferase beta-barrel domains"/>
    <property type="match status" value="1"/>
</dbReference>
<name>A0A420WYA5_9GAMM</name>
<dbReference type="GO" id="GO:0004047">
    <property type="term" value="F:aminomethyltransferase activity"/>
    <property type="evidence" value="ECO:0007669"/>
    <property type="project" value="UniProtKB-EC"/>
</dbReference>
<dbReference type="InterPro" id="IPR006223">
    <property type="entry name" value="GcvT"/>
</dbReference>
<evidence type="ECO:0000313" key="10">
    <source>
        <dbReference type="EMBL" id="RKR06140.1"/>
    </source>
</evidence>
<gene>
    <name evidence="10" type="ORF">C7446_1077</name>
</gene>
<keyword evidence="11" id="KW-1185">Reference proteome</keyword>
<dbReference type="GO" id="GO:0032259">
    <property type="term" value="P:methylation"/>
    <property type="evidence" value="ECO:0007669"/>
    <property type="project" value="UniProtKB-KW"/>
</dbReference>
<dbReference type="NCBIfam" id="TIGR00528">
    <property type="entry name" value="gcvT"/>
    <property type="match status" value="1"/>
</dbReference>
<dbReference type="OrthoDB" id="9774591at2"/>
<comment type="similarity">
    <text evidence="1">Belongs to the GcvT family.</text>
</comment>
<proteinExistence type="inferred from homology"/>
<dbReference type="Pfam" id="PF08669">
    <property type="entry name" value="GCV_T_C"/>
    <property type="match status" value="1"/>
</dbReference>